<proteinExistence type="predicted"/>
<sequence>MKKTTRKFNTTKTNLKLSLKDHKYPNTDLIDWHFFFSGMNHNNSDVVGLWRETKKNTDNDMQSKENDHHHRRKLNIKTKTKQNERL</sequence>
<organism evidence="2 3">
    <name type="scientific">Dermatophagoides farinae</name>
    <name type="common">American house dust mite</name>
    <dbReference type="NCBI Taxonomy" id="6954"/>
    <lineage>
        <taxon>Eukaryota</taxon>
        <taxon>Metazoa</taxon>
        <taxon>Ecdysozoa</taxon>
        <taxon>Arthropoda</taxon>
        <taxon>Chelicerata</taxon>
        <taxon>Arachnida</taxon>
        <taxon>Acari</taxon>
        <taxon>Acariformes</taxon>
        <taxon>Sarcoptiformes</taxon>
        <taxon>Astigmata</taxon>
        <taxon>Psoroptidia</taxon>
        <taxon>Analgoidea</taxon>
        <taxon>Pyroglyphidae</taxon>
        <taxon>Dermatophagoidinae</taxon>
        <taxon>Dermatophagoides</taxon>
    </lineage>
</organism>
<dbReference type="AlphaFoldDB" id="A0A922HMV1"/>
<dbReference type="Proteomes" id="UP000790347">
    <property type="component" value="Unassembled WGS sequence"/>
</dbReference>
<dbReference type="EMBL" id="ASGP02000007">
    <property type="protein sequence ID" value="KAH9497784.1"/>
    <property type="molecule type" value="Genomic_DNA"/>
</dbReference>
<evidence type="ECO:0000313" key="2">
    <source>
        <dbReference type="EMBL" id="KAH9497784.1"/>
    </source>
</evidence>
<feature type="region of interest" description="Disordered" evidence="1">
    <location>
        <begin position="54"/>
        <end position="86"/>
    </location>
</feature>
<evidence type="ECO:0000313" key="3">
    <source>
        <dbReference type="Proteomes" id="UP000790347"/>
    </source>
</evidence>
<feature type="compositionally biased region" description="Basic and acidic residues" evidence="1">
    <location>
        <begin position="54"/>
        <end position="68"/>
    </location>
</feature>
<evidence type="ECO:0000256" key="1">
    <source>
        <dbReference type="SAM" id="MobiDB-lite"/>
    </source>
</evidence>
<accession>A0A922HMV1</accession>
<keyword evidence="3" id="KW-1185">Reference proteome</keyword>
<reference evidence="2" key="2">
    <citation type="journal article" date="2022" name="Res Sq">
        <title>Comparative Genomics Reveals Insights into the Divergent Evolution of Astigmatic Mites and Household Pest Adaptations.</title>
        <authorList>
            <person name="Xiong Q."/>
            <person name="Wan A.T.-Y."/>
            <person name="Liu X.-Y."/>
            <person name="Fung C.S.-H."/>
            <person name="Xiao X."/>
            <person name="Malainual N."/>
            <person name="Hou J."/>
            <person name="Wang L."/>
            <person name="Wang M."/>
            <person name="Yang K."/>
            <person name="Cui Y."/>
            <person name="Leung E."/>
            <person name="Nong W."/>
            <person name="Shin S.-K."/>
            <person name="Au S."/>
            <person name="Jeong K.Y."/>
            <person name="Chew F.T."/>
            <person name="Hui J."/>
            <person name="Leung T.F."/>
            <person name="Tungtrongchitr A."/>
            <person name="Zhong N."/>
            <person name="Liu Z."/>
            <person name="Tsui S."/>
        </authorList>
    </citation>
    <scope>NUCLEOTIDE SEQUENCE</scope>
    <source>
        <strain evidence="2">Derf</strain>
        <tissue evidence="2">Whole organism</tissue>
    </source>
</reference>
<feature type="compositionally biased region" description="Basic residues" evidence="1">
    <location>
        <begin position="69"/>
        <end position="80"/>
    </location>
</feature>
<gene>
    <name evidence="2" type="ORF">DERF_013744</name>
</gene>
<protein>
    <submittedName>
        <fullName evidence="2">Uncharacterized protein</fullName>
    </submittedName>
</protein>
<name>A0A922HMV1_DERFA</name>
<reference evidence="2" key="1">
    <citation type="submission" date="2013-05" db="EMBL/GenBank/DDBJ databases">
        <authorList>
            <person name="Yim A.K.Y."/>
            <person name="Chan T.F."/>
            <person name="Ji K.M."/>
            <person name="Liu X.Y."/>
            <person name="Zhou J.W."/>
            <person name="Li R.Q."/>
            <person name="Yang K.Y."/>
            <person name="Li J."/>
            <person name="Li M."/>
            <person name="Law P.T.W."/>
            <person name="Wu Y.L."/>
            <person name="Cai Z.L."/>
            <person name="Qin H."/>
            <person name="Bao Y."/>
            <person name="Leung R.K.K."/>
            <person name="Ng P.K.S."/>
            <person name="Zou J."/>
            <person name="Zhong X.J."/>
            <person name="Ran P.X."/>
            <person name="Zhong N.S."/>
            <person name="Liu Z.G."/>
            <person name="Tsui S.K.W."/>
        </authorList>
    </citation>
    <scope>NUCLEOTIDE SEQUENCE</scope>
    <source>
        <strain evidence="2">Derf</strain>
        <tissue evidence="2">Whole organism</tissue>
    </source>
</reference>
<comment type="caution">
    <text evidence="2">The sequence shown here is derived from an EMBL/GenBank/DDBJ whole genome shotgun (WGS) entry which is preliminary data.</text>
</comment>